<dbReference type="InterPro" id="IPR020850">
    <property type="entry name" value="GED_dom"/>
</dbReference>
<dbReference type="InterPro" id="IPR030381">
    <property type="entry name" value="G_DYNAMIN_dom"/>
</dbReference>
<dbReference type="Gene3D" id="3.40.50.300">
    <property type="entry name" value="P-loop containing nucleotide triphosphate hydrolases"/>
    <property type="match status" value="1"/>
</dbReference>
<dbReference type="CDD" id="cd08771">
    <property type="entry name" value="DLP_1"/>
    <property type="match status" value="1"/>
</dbReference>
<feature type="compositionally biased region" description="Acidic residues" evidence="3">
    <location>
        <begin position="736"/>
        <end position="749"/>
    </location>
</feature>
<evidence type="ECO:0000256" key="2">
    <source>
        <dbReference type="ARBA" id="ARBA00023134"/>
    </source>
</evidence>
<dbReference type="PANTHER" id="PTHR11566">
    <property type="entry name" value="DYNAMIN"/>
    <property type="match status" value="1"/>
</dbReference>
<dbReference type="EMBL" id="JAVRRA010016434">
    <property type="protein sequence ID" value="KAK5202013.1"/>
    <property type="molecule type" value="Genomic_DNA"/>
</dbReference>
<evidence type="ECO:0000259" key="4">
    <source>
        <dbReference type="PROSITE" id="PS51388"/>
    </source>
</evidence>
<dbReference type="Proteomes" id="UP001357485">
    <property type="component" value="Unassembled WGS sequence"/>
</dbReference>
<dbReference type="SUPFAM" id="SSF52540">
    <property type="entry name" value="P-loop containing nucleoside triphosphate hydrolases"/>
    <property type="match status" value="1"/>
</dbReference>
<proteinExistence type="predicted"/>
<name>A0ABR0LQS3_9PEZI</name>
<dbReference type="InterPro" id="IPR045063">
    <property type="entry name" value="Dynamin_N"/>
</dbReference>
<dbReference type="SMART" id="SM00053">
    <property type="entry name" value="DYNc"/>
    <property type="match status" value="1"/>
</dbReference>
<evidence type="ECO:0000256" key="1">
    <source>
        <dbReference type="ARBA" id="ARBA00022741"/>
    </source>
</evidence>
<dbReference type="PROSITE" id="PS51718">
    <property type="entry name" value="G_DYNAMIN_2"/>
    <property type="match status" value="1"/>
</dbReference>
<reference evidence="6 7" key="1">
    <citation type="submission" date="2023-08" db="EMBL/GenBank/DDBJ databases">
        <title>Black Yeasts Isolated from many extreme environments.</title>
        <authorList>
            <person name="Coleine C."/>
            <person name="Stajich J.E."/>
            <person name="Selbmann L."/>
        </authorList>
    </citation>
    <scope>NUCLEOTIDE SEQUENCE [LARGE SCALE GENOMIC DNA]</scope>
    <source>
        <strain evidence="6 7">CCFEE 536</strain>
    </source>
</reference>
<gene>
    <name evidence="6" type="ORF">LTR16_000698</name>
</gene>
<keyword evidence="2" id="KW-0342">GTP-binding</keyword>
<protein>
    <recommendedName>
        <fullName evidence="8">GED domain-containing protein</fullName>
    </recommendedName>
</protein>
<dbReference type="InterPro" id="IPR027417">
    <property type="entry name" value="P-loop_NTPase"/>
</dbReference>
<dbReference type="InterPro" id="IPR001401">
    <property type="entry name" value="Dynamin_GTPase"/>
</dbReference>
<keyword evidence="7" id="KW-1185">Reference proteome</keyword>
<dbReference type="PANTHER" id="PTHR11566:SF149">
    <property type="entry name" value="GTPASE, PUTATIVE (AFU_ORTHOLOGUE AFUA_6G11890)-RELATED"/>
    <property type="match status" value="1"/>
</dbReference>
<dbReference type="PROSITE" id="PS51388">
    <property type="entry name" value="GED"/>
    <property type="match status" value="1"/>
</dbReference>
<evidence type="ECO:0000256" key="3">
    <source>
        <dbReference type="SAM" id="MobiDB-lite"/>
    </source>
</evidence>
<dbReference type="Pfam" id="PF00350">
    <property type="entry name" value="Dynamin_N"/>
    <property type="match status" value="1"/>
</dbReference>
<dbReference type="Pfam" id="PF01031">
    <property type="entry name" value="Dynamin_M"/>
    <property type="match status" value="1"/>
</dbReference>
<dbReference type="InterPro" id="IPR000375">
    <property type="entry name" value="Dynamin_stalk"/>
</dbReference>
<feature type="domain" description="Dynamin-type G" evidence="5">
    <location>
        <begin position="38"/>
        <end position="323"/>
    </location>
</feature>
<accession>A0ABR0LQS3</accession>
<evidence type="ECO:0000313" key="7">
    <source>
        <dbReference type="Proteomes" id="UP001357485"/>
    </source>
</evidence>
<dbReference type="PRINTS" id="PR00195">
    <property type="entry name" value="DYNAMIN"/>
</dbReference>
<comment type="caution">
    <text evidence="6">The sequence shown here is derived from an EMBL/GenBank/DDBJ whole genome shotgun (WGS) entry which is preliminary data.</text>
</comment>
<dbReference type="InterPro" id="IPR022812">
    <property type="entry name" value="Dynamin"/>
</dbReference>
<evidence type="ECO:0000259" key="5">
    <source>
        <dbReference type="PROSITE" id="PS51718"/>
    </source>
</evidence>
<organism evidence="6 7">
    <name type="scientific">Cryomyces antarcticus</name>
    <dbReference type="NCBI Taxonomy" id="329879"/>
    <lineage>
        <taxon>Eukaryota</taxon>
        <taxon>Fungi</taxon>
        <taxon>Dikarya</taxon>
        <taxon>Ascomycota</taxon>
        <taxon>Pezizomycotina</taxon>
        <taxon>Dothideomycetes</taxon>
        <taxon>Dothideomycetes incertae sedis</taxon>
        <taxon>Cryomyces</taxon>
    </lineage>
</organism>
<evidence type="ECO:0000313" key="6">
    <source>
        <dbReference type="EMBL" id="KAK5202013.1"/>
    </source>
</evidence>
<feature type="domain" description="GED" evidence="4">
    <location>
        <begin position="617"/>
        <end position="708"/>
    </location>
</feature>
<keyword evidence="1" id="KW-0547">Nucleotide-binding</keyword>
<feature type="region of interest" description="Disordered" evidence="3">
    <location>
        <begin position="708"/>
        <end position="749"/>
    </location>
</feature>
<sequence>MSGTPPLKLHSLESIQTADQIQLLDLVDSLRAQGLSEFTALPQLIVCGDQSSGKSSLLEAISGVPFPKKDNLCTRFATEVILRRASQSGLTVSLVPGKARSPADQERLQQFRHELVSSNDFAMLFEQAGEAMGLSSVGGNAFSDDILRVEIYGPKQPQLTIVDLPGLIHSHNKQQTEHDVELVAKLVARYMENPRSIILAVVSARNDFANQIILKQARKVDPRGQRTLGIITKPDQLASGTENEANFLGLARNEQVEFDLGWHVVRNLDSTELNDPDLDRDKVEMGFFASSNFRSLAATTLGIGHLRRRLSHVLFEQIRSELPRLMEDIESGKDSCQTGLDRLGPSRITIEEQRAFLIDLSDGFQSLCKAAIRGDFEDDFFADDSLADKRLSAMFANKAAGFEKTIRTQGRQWKIVEKTKETINDKRCRTRSQAIAKVLELVKKSRGRELPGLANPLLVGEVFREYSAPWEGLARDYIKSVWSATRSFVEQGLLRFTDAPVSDMLLRHVLDPIMDNKLRMAYAKLDELLAVHKEHPETRNHYFTDTYNALQKQKSEAAVKGRLEEEFAGCRSISKDDIPWLMSLLREDAPPDMDLVAAESTYNAMDAFYKVGSGGLHCDNNALNKLPTQVAMKLFIDNVPNLVVRAIIASQLPSMFCPKSVYAMDSATVKKIASESEDKQIRRRELSEKLAALDTGSALCKQYALRVTSARETHEPPNVVQDESGGETPDPSVSQPEDDPQDIATDDGL</sequence>
<evidence type="ECO:0008006" key="8">
    <source>
        <dbReference type="Google" id="ProtNLM"/>
    </source>
</evidence>